<gene>
    <name evidence="2" type="ORF">UV61_C0009G0007</name>
</gene>
<name>A0A0G1CKY2_9BACT</name>
<evidence type="ECO:0000313" key="2">
    <source>
        <dbReference type="EMBL" id="KKS86480.1"/>
    </source>
</evidence>
<proteinExistence type="predicted"/>
<keyword evidence="1" id="KW-0812">Transmembrane</keyword>
<comment type="caution">
    <text evidence="2">The sequence shown here is derived from an EMBL/GenBank/DDBJ whole genome shotgun (WGS) entry which is preliminary data.</text>
</comment>
<organism evidence="2 3">
    <name type="scientific">Candidatus Gottesmanbacteria bacterium GW2011_GWB1_43_11</name>
    <dbReference type="NCBI Taxonomy" id="1618446"/>
    <lineage>
        <taxon>Bacteria</taxon>
        <taxon>Candidatus Gottesmaniibacteriota</taxon>
    </lineage>
</organism>
<feature type="transmembrane region" description="Helical" evidence="1">
    <location>
        <begin position="12"/>
        <end position="45"/>
    </location>
</feature>
<sequence>MKKFVGLLIIGIGISILGIGAIEVFFVLGFIGLIIPIFISIPIIYLGKKIYGSEVTAVSQTHRTFSYIALIIVTLIFFYVIYMKLSTAFY</sequence>
<evidence type="ECO:0000256" key="1">
    <source>
        <dbReference type="SAM" id="Phobius"/>
    </source>
</evidence>
<reference evidence="2 3" key="1">
    <citation type="journal article" date="2015" name="Nature">
        <title>rRNA introns, odd ribosomes, and small enigmatic genomes across a large radiation of phyla.</title>
        <authorList>
            <person name="Brown C.T."/>
            <person name="Hug L.A."/>
            <person name="Thomas B.C."/>
            <person name="Sharon I."/>
            <person name="Castelle C.J."/>
            <person name="Singh A."/>
            <person name="Wilkins M.J."/>
            <person name="Williams K.H."/>
            <person name="Banfield J.F."/>
        </authorList>
    </citation>
    <scope>NUCLEOTIDE SEQUENCE [LARGE SCALE GENOMIC DNA]</scope>
</reference>
<dbReference type="EMBL" id="LCFD01000009">
    <property type="protein sequence ID" value="KKS86480.1"/>
    <property type="molecule type" value="Genomic_DNA"/>
</dbReference>
<evidence type="ECO:0000313" key="3">
    <source>
        <dbReference type="Proteomes" id="UP000034050"/>
    </source>
</evidence>
<feature type="transmembrane region" description="Helical" evidence="1">
    <location>
        <begin position="65"/>
        <end position="82"/>
    </location>
</feature>
<protein>
    <submittedName>
        <fullName evidence="2">Uncharacterized protein</fullName>
    </submittedName>
</protein>
<accession>A0A0G1CKY2</accession>
<keyword evidence="1" id="KW-0472">Membrane</keyword>
<dbReference type="Proteomes" id="UP000034050">
    <property type="component" value="Unassembled WGS sequence"/>
</dbReference>
<dbReference type="AlphaFoldDB" id="A0A0G1CKY2"/>
<keyword evidence="1" id="KW-1133">Transmembrane helix</keyword>